<evidence type="ECO:0000256" key="1">
    <source>
        <dbReference type="SAM" id="Phobius"/>
    </source>
</evidence>
<keyword evidence="1" id="KW-0812">Transmembrane</keyword>
<feature type="transmembrane region" description="Helical" evidence="1">
    <location>
        <begin position="59"/>
        <end position="76"/>
    </location>
</feature>
<dbReference type="Proteomes" id="UP001217476">
    <property type="component" value="Chromosome"/>
</dbReference>
<name>A0AAJ5VRH4_9HYPH</name>
<evidence type="ECO:0008006" key="4">
    <source>
        <dbReference type="Google" id="ProtNLM"/>
    </source>
</evidence>
<gene>
    <name evidence="2" type="ORF">P0Y65_14680</name>
</gene>
<keyword evidence="1" id="KW-1133">Transmembrane helix</keyword>
<protein>
    <recommendedName>
        <fullName evidence="4">DUF3137 domain-containing protein</fullName>
    </recommendedName>
</protein>
<evidence type="ECO:0000313" key="3">
    <source>
        <dbReference type="Proteomes" id="UP001217476"/>
    </source>
</evidence>
<sequence>MTQADDNQARLASGLARDEILVLLREAEPRRMTNLAVSLNLSGGLFFMLLGRAPLQGSFLWPIVACIAAFMVWKLSNRLWRDIALASVAQPIGQAWGQSQFASGWGAVDIEKWIADLFSSEGKRFTAWESQGKHRDIAYRLNESTIWRRRHNQKRNEIFYLMQVEIAVPQSFAGTVELLPKSGLPTFIDDFFQKVSGDDMRRQPVDPGFDAVFDTMVSANASTDKLLTPGFRDAMLKLAARNPQSYLSGRFEHGRFNLRLPIPHLVFASASLLKPMEALLDDVDTLWWDLTIPHRLIDSLMGDHDGPLR</sequence>
<dbReference type="EMBL" id="CP119312">
    <property type="protein sequence ID" value="WEK03433.1"/>
    <property type="molecule type" value="Genomic_DNA"/>
</dbReference>
<accession>A0AAJ5VRH4</accession>
<feature type="transmembrane region" description="Helical" evidence="1">
    <location>
        <begin position="35"/>
        <end position="53"/>
    </location>
</feature>
<proteinExistence type="predicted"/>
<organism evidence="2 3">
    <name type="scientific">Candidatus Devosia phytovorans</name>
    <dbReference type="NCBI Taxonomy" id="3121372"/>
    <lineage>
        <taxon>Bacteria</taxon>
        <taxon>Pseudomonadati</taxon>
        <taxon>Pseudomonadota</taxon>
        <taxon>Alphaproteobacteria</taxon>
        <taxon>Hyphomicrobiales</taxon>
        <taxon>Devosiaceae</taxon>
        <taxon>Devosia</taxon>
    </lineage>
</organism>
<keyword evidence="1" id="KW-0472">Membrane</keyword>
<evidence type="ECO:0000313" key="2">
    <source>
        <dbReference type="EMBL" id="WEK03433.1"/>
    </source>
</evidence>
<dbReference type="AlphaFoldDB" id="A0AAJ5VRH4"/>
<reference evidence="2" key="1">
    <citation type="submission" date="2023-03" db="EMBL/GenBank/DDBJ databases">
        <title>Andean soil-derived lignocellulolytic bacterial consortium as a source of novel taxa and putative plastic-active enzymes.</title>
        <authorList>
            <person name="Diaz-Garcia L."/>
            <person name="Chuvochina M."/>
            <person name="Feuerriegel G."/>
            <person name="Bunk B."/>
            <person name="Sproer C."/>
            <person name="Streit W.R."/>
            <person name="Rodriguez L.M."/>
            <person name="Overmann J."/>
            <person name="Jimenez D.J."/>
        </authorList>
    </citation>
    <scope>NUCLEOTIDE SEQUENCE</scope>
    <source>
        <strain evidence="2">MAG 4196</strain>
    </source>
</reference>